<evidence type="ECO:0000313" key="3">
    <source>
        <dbReference type="Proteomes" id="UP000663891"/>
    </source>
</evidence>
<dbReference type="EMBL" id="CAJNON010000062">
    <property type="protein sequence ID" value="CAF0897494.1"/>
    <property type="molecule type" value="Genomic_DNA"/>
</dbReference>
<protein>
    <submittedName>
        <fullName evidence="1">Uncharacterized protein</fullName>
    </submittedName>
</protein>
<comment type="caution">
    <text evidence="1">The sequence shown here is derived from an EMBL/GenBank/DDBJ whole genome shotgun (WGS) entry which is preliminary data.</text>
</comment>
<reference evidence="1" key="1">
    <citation type="submission" date="2021-02" db="EMBL/GenBank/DDBJ databases">
        <authorList>
            <person name="Nowell W R."/>
        </authorList>
    </citation>
    <scope>NUCLEOTIDE SEQUENCE</scope>
</reference>
<organism evidence="1 3">
    <name type="scientific">Adineta steineri</name>
    <dbReference type="NCBI Taxonomy" id="433720"/>
    <lineage>
        <taxon>Eukaryota</taxon>
        <taxon>Metazoa</taxon>
        <taxon>Spiralia</taxon>
        <taxon>Gnathifera</taxon>
        <taxon>Rotifera</taxon>
        <taxon>Eurotatoria</taxon>
        <taxon>Bdelloidea</taxon>
        <taxon>Adinetida</taxon>
        <taxon>Adinetidae</taxon>
        <taxon>Adineta</taxon>
    </lineage>
</organism>
<sequence>MLNRALYTKEIDILFKIRWFIQSLNSEIKETNDLKIVYRIDYLSENAFEKFHDKNYSNELISFNNYLICNVNKPNLFQYKTNMKTILLEIETTIDIEYDGEILFPF</sequence>
<dbReference type="Proteomes" id="UP000663891">
    <property type="component" value="Unassembled WGS sequence"/>
</dbReference>
<name>A0A813ZFC4_9BILA</name>
<gene>
    <name evidence="2" type="ORF">OKA104_LOCUS38982</name>
    <name evidence="1" type="ORF">VCS650_LOCUS9117</name>
</gene>
<evidence type="ECO:0000313" key="1">
    <source>
        <dbReference type="EMBL" id="CAF0897494.1"/>
    </source>
</evidence>
<dbReference type="EMBL" id="CAJOAY010007364">
    <property type="protein sequence ID" value="CAF4164310.1"/>
    <property type="molecule type" value="Genomic_DNA"/>
</dbReference>
<evidence type="ECO:0000313" key="2">
    <source>
        <dbReference type="EMBL" id="CAF4164310.1"/>
    </source>
</evidence>
<dbReference type="AlphaFoldDB" id="A0A813ZFC4"/>
<dbReference type="Proteomes" id="UP000663881">
    <property type="component" value="Unassembled WGS sequence"/>
</dbReference>
<accession>A0A813ZFC4</accession>
<proteinExistence type="predicted"/>